<dbReference type="InterPro" id="IPR016181">
    <property type="entry name" value="Acyl_CoA_acyltransferase"/>
</dbReference>
<dbReference type="EMBL" id="JACHXD010000037">
    <property type="protein sequence ID" value="MBB3122484.1"/>
    <property type="molecule type" value="Genomic_DNA"/>
</dbReference>
<dbReference type="RefSeq" id="WP_183444140.1">
    <property type="nucleotide sequence ID" value="NZ_JACHXD010000037.1"/>
</dbReference>
<evidence type="ECO:0000313" key="1">
    <source>
        <dbReference type="EMBL" id="MBB3122484.1"/>
    </source>
</evidence>
<dbReference type="Gene3D" id="3.40.630.30">
    <property type="match status" value="1"/>
</dbReference>
<protein>
    <submittedName>
        <fullName evidence="1">GNAT superfamily N-acetyltransferase</fullName>
    </submittedName>
</protein>
<comment type="caution">
    <text evidence="1">The sequence shown here is derived from an EMBL/GenBank/DDBJ whole genome shotgun (WGS) entry which is preliminary data.</text>
</comment>
<sequence length="142" mass="15887">MLDFTKMDDGEIVTFLARHIGEFTDDPSPDFPRNIRLGLKGGHLVVRKNVETFAIVARNSGVSYRPPHAELVFLYSDPAARGQGKASELIESIKADPDIVEPIKLLCCGDERHRFFERHAFNLANDENGIYAMWYPAPVAGN</sequence>
<accession>A0A7W5BFZ5</accession>
<dbReference type="GO" id="GO:0016740">
    <property type="term" value="F:transferase activity"/>
    <property type="evidence" value="ECO:0007669"/>
    <property type="project" value="UniProtKB-KW"/>
</dbReference>
<dbReference type="SUPFAM" id="SSF55729">
    <property type="entry name" value="Acyl-CoA N-acyltransferases (Nat)"/>
    <property type="match status" value="1"/>
</dbReference>
<keyword evidence="1" id="KW-0808">Transferase</keyword>
<gene>
    <name evidence="1" type="ORF">FHS03_005585</name>
</gene>
<keyword evidence="2" id="KW-1185">Reference proteome</keyword>
<organism evidence="1 2">
    <name type="scientific">Pseudoduganella violacea</name>
    <dbReference type="NCBI Taxonomy" id="1715466"/>
    <lineage>
        <taxon>Bacteria</taxon>
        <taxon>Pseudomonadati</taxon>
        <taxon>Pseudomonadota</taxon>
        <taxon>Betaproteobacteria</taxon>
        <taxon>Burkholderiales</taxon>
        <taxon>Oxalobacteraceae</taxon>
        <taxon>Telluria group</taxon>
        <taxon>Pseudoduganella</taxon>
    </lineage>
</organism>
<dbReference type="Proteomes" id="UP000541535">
    <property type="component" value="Unassembled WGS sequence"/>
</dbReference>
<proteinExistence type="predicted"/>
<name>A0A7W5BFZ5_9BURK</name>
<reference evidence="1 2" key="1">
    <citation type="submission" date="2020-08" db="EMBL/GenBank/DDBJ databases">
        <title>Genomic Encyclopedia of Type Strains, Phase III (KMG-III): the genomes of soil and plant-associated and newly described type strains.</title>
        <authorList>
            <person name="Whitman W."/>
        </authorList>
    </citation>
    <scope>NUCLEOTIDE SEQUENCE [LARGE SCALE GENOMIC DNA]</scope>
    <source>
        <strain evidence="1 2">CECT 8897</strain>
    </source>
</reference>
<dbReference type="AlphaFoldDB" id="A0A7W5BFZ5"/>
<evidence type="ECO:0000313" key="2">
    <source>
        <dbReference type="Proteomes" id="UP000541535"/>
    </source>
</evidence>